<dbReference type="Pfam" id="PF01764">
    <property type="entry name" value="Lipase_3"/>
    <property type="match status" value="1"/>
</dbReference>
<organism evidence="4 5">
    <name type="scientific">Punica granatum</name>
    <name type="common">Pomegranate</name>
    <dbReference type="NCBI Taxonomy" id="22663"/>
    <lineage>
        <taxon>Eukaryota</taxon>
        <taxon>Viridiplantae</taxon>
        <taxon>Streptophyta</taxon>
        <taxon>Embryophyta</taxon>
        <taxon>Tracheophyta</taxon>
        <taxon>Spermatophyta</taxon>
        <taxon>Magnoliopsida</taxon>
        <taxon>eudicotyledons</taxon>
        <taxon>Gunneridae</taxon>
        <taxon>Pentapetalae</taxon>
        <taxon>rosids</taxon>
        <taxon>malvids</taxon>
        <taxon>Myrtales</taxon>
        <taxon>Lythraceae</taxon>
        <taxon>Punica</taxon>
    </lineage>
</organism>
<evidence type="ECO:0000256" key="2">
    <source>
        <dbReference type="SAM" id="MobiDB-lite"/>
    </source>
</evidence>
<dbReference type="SUPFAM" id="SSF53474">
    <property type="entry name" value="alpha/beta-Hydrolases"/>
    <property type="match status" value="1"/>
</dbReference>
<reference evidence="5" key="2">
    <citation type="submission" date="2025-08" db="UniProtKB">
        <authorList>
            <consortium name="RefSeq"/>
        </authorList>
    </citation>
    <scope>IDENTIFICATION</scope>
    <source>
        <tissue evidence="5">Leaf</tissue>
    </source>
</reference>
<dbReference type="InterPro" id="IPR029058">
    <property type="entry name" value="AB_hydrolase_fold"/>
</dbReference>
<dbReference type="CDD" id="cd00030">
    <property type="entry name" value="C2"/>
    <property type="match status" value="1"/>
</dbReference>
<dbReference type="PANTHER" id="PTHR47759:SF2">
    <property type="entry name" value="TRIGLYCERIDE LIPASE"/>
    <property type="match status" value="1"/>
</dbReference>
<accession>A0A6P8DRX1</accession>
<evidence type="ECO:0000313" key="4">
    <source>
        <dbReference type="Proteomes" id="UP000515151"/>
    </source>
</evidence>
<dbReference type="PANTHER" id="PTHR47759">
    <property type="entry name" value="OS04G0509100 PROTEIN"/>
    <property type="match status" value="1"/>
</dbReference>
<feature type="domain" description="C2" evidence="3">
    <location>
        <begin position="119"/>
        <end position="235"/>
    </location>
</feature>
<dbReference type="GeneID" id="116208046"/>
<dbReference type="GO" id="GO:0006629">
    <property type="term" value="P:lipid metabolic process"/>
    <property type="evidence" value="ECO:0007669"/>
    <property type="project" value="InterPro"/>
</dbReference>
<dbReference type="Proteomes" id="UP000515151">
    <property type="component" value="Chromosome 5"/>
</dbReference>
<dbReference type="AlphaFoldDB" id="A0A6P8DRX1"/>
<feature type="region of interest" description="Disordered" evidence="2">
    <location>
        <begin position="358"/>
        <end position="379"/>
    </location>
</feature>
<evidence type="ECO:0000259" key="3">
    <source>
        <dbReference type="PROSITE" id="PS50004"/>
    </source>
</evidence>
<dbReference type="InterPro" id="IPR035892">
    <property type="entry name" value="C2_domain_sf"/>
</dbReference>
<evidence type="ECO:0000313" key="5">
    <source>
        <dbReference type="RefSeq" id="XP_031397109.1"/>
    </source>
</evidence>
<dbReference type="RefSeq" id="XP_031397109.1">
    <property type="nucleotide sequence ID" value="XM_031541249.1"/>
</dbReference>
<evidence type="ECO:0000256" key="1">
    <source>
        <dbReference type="ARBA" id="ARBA00022801"/>
    </source>
</evidence>
<name>A0A6P8DRX1_PUNGR</name>
<dbReference type="SUPFAM" id="SSF49562">
    <property type="entry name" value="C2 domain (Calcium/lipid-binding domain, CaLB)"/>
    <property type="match status" value="1"/>
</dbReference>
<dbReference type="CDD" id="cd00519">
    <property type="entry name" value="Lipase_3"/>
    <property type="match status" value="1"/>
</dbReference>
<proteinExistence type="predicted"/>
<keyword evidence="4" id="KW-1185">Reference proteome</keyword>
<dbReference type="OrthoDB" id="438440at2759"/>
<protein>
    <submittedName>
        <fullName evidence="5">Uncharacterized protein LOC116208046 isoform X1</fullName>
    </submittedName>
</protein>
<sequence>MASPMQLSAASLQAYSRLPPLPPGRRRLRSLRLLWRLPGSFSIKVNLLTVGRISRLRDARSSLRCLSMANTEIEAVESREQVERPPFDINLAVILAGFSFEAYTTPPENIGRHEGDAAGCKTVYLSESFVREIYDGQLLIKLKKGIDLPAMDPWGTSDPYVVMQMDGQIVKSKVKWGTKEPTWNENFTFNIKLPPTKTLQVAAWDANLVTPHKRMGNVGIGLELLCDGNLHELVVELEGMGGGGKLQLEVRYKSFDEIEDEKKWWRLPFVSEFFRQNGFGAALKSIVGSETVPARQFVEYAFGQLKSFNGTYLQKEKSASSDKYVIEDKSIDSIVASEINSDINVSLSRSFNDQITNEEKNKGEASLNKNGLENGHGPRAEIQVGETTQSDKKFWKDLSNVINQRIVHKLGLPAPEKVKWDGIDLLNKIGLQSRNIAEASYVESGLASPEGQETDSNKESGSLSISAIQSSIPEIKKVTQDLLRQTDSVLGALMVLTATVSELNKDGKLLGKDESRKQDGISTYLKSEELVSLEDTLSLDEKKAEEMRALFSTAESAMEAWAMLATSLGHPSFIKSEFEKICFLDNASTDTQVAIWRDIARRRLVVAFRGTEQSRWKDLRTDLMLAPAGLNPERIGGDFKQEVQVHSGFLSAYDSVRIRIISLLKLAIGFRDDAGESQSKWHVYVTGHSLGGALATLLALELSSSQLAKRGVISVTMYNFGSPRVGNKRFAELYNEKVKDSWRVVNHRDIIPTVPRLMGYCHVAQPVYLAAGDLNDALINIELLGDGYQGDLVGEATPDVLVSEFMKGEKELIEKILQTEINIFRSIRDGSALMQHMEDFYYINLLEKVRSNYRTSQLGTSQVRERSA</sequence>
<dbReference type="SMART" id="SM00239">
    <property type="entry name" value="C2"/>
    <property type="match status" value="1"/>
</dbReference>
<keyword evidence="1" id="KW-0378">Hydrolase</keyword>
<dbReference type="Pfam" id="PF00168">
    <property type="entry name" value="C2"/>
    <property type="match status" value="1"/>
</dbReference>
<dbReference type="Gene3D" id="3.40.50.1820">
    <property type="entry name" value="alpha/beta hydrolase"/>
    <property type="match status" value="1"/>
</dbReference>
<dbReference type="PROSITE" id="PS50004">
    <property type="entry name" value="C2"/>
    <property type="match status" value="1"/>
</dbReference>
<dbReference type="Gene3D" id="2.60.40.150">
    <property type="entry name" value="C2 domain"/>
    <property type="match status" value="1"/>
</dbReference>
<dbReference type="InterPro" id="IPR000008">
    <property type="entry name" value="C2_dom"/>
</dbReference>
<gene>
    <name evidence="5" type="primary">LOC116208046</name>
</gene>
<dbReference type="GO" id="GO:0016787">
    <property type="term" value="F:hydrolase activity"/>
    <property type="evidence" value="ECO:0007669"/>
    <property type="project" value="UniProtKB-KW"/>
</dbReference>
<reference evidence="4" key="1">
    <citation type="journal article" date="2020" name="Plant Biotechnol. J.">
        <title>The pomegranate (Punica granatum L.) draft genome dissects genetic divergence between soft- and hard-seeded cultivars.</title>
        <authorList>
            <person name="Luo X."/>
            <person name="Li H."/>
            <person name="Wu Z."/>
            <person name="Yao W."/>
            <person name="Zhao P."/>
            <person name="Cao D."/>
            <person name="Yu H."/>
            <person name="Li K."/>
            <person name="Poudel K."/>
            <person name="Zhao D."/>
            <person name="Zhang F."/>
            <person name="Xia X."/>
            <person name="Chen L."/>
            <person name="Wang Q."/>
            <person name="Jing D."/>
            <person name="Cao S."/>
        </authorList>
    </citation>
    <scope>NUCLEOTIDE SEQUENCE [LARGE SCALE GENOMIC DNA]</scope>
    <source>
        <strain evidence="4">cv. Tunisia</strain>
    </source>
</reference>
<dbReference type="InterPro" id="IPR002921">
    <property type="entry name" value="Fungal_lipase-type"/>
</dbReference>